<dbReference type="Proteomes" id="UP001199070">
    <property type="component" value="Unassembled WGS sequence"/>
</dbReference>
<dbReference type="Gene3D" id="1.10.238.160">
    <property type="match status" value="1"/>
</dbReference>
<comment type="caution">
    <text evidence="1">The sequence shown here is derived from an EMBL/GenBank/DDBJ whole genome shotgun (WGS) entry which is preliminary data.</text>
</comment>
<gene>
    <name evidence="1" type="ORF">LGN22_11380</name>
</gene>
<dbReference type="RefSeq" id="WP_226133665.1">
    <property type="nucleotide sequence ID" value="NZ_JAIZTC010000003.1"/>
</dbReference>
<reference evidence="1" key="1">
    <citation type="submission" date="2023-08" db="EMBL/GenBank/DDBJ databases">
        <title>A collection of bacterial strains from the Burkholderia cepacia Research Laboratory and Repository.</title>
        <authorList>
            <person name="Lipuma J."/>
            <person name="Spilker T."/>
        </authorList>
    </citation>
    <scope>NUCLEOTIDE SEQUENCE</scope>
    <source>
        <strain evidence="1">AU0862</strain>
    </source>
</reference>
<evidence type="ECO:0000313" key="2">
    <source>
        <dbReference type="Proteomes" id="UP001199070"/>
    </source>
</evidence>
<name>A0AAW4TEU5_9BURK</name>
<evidence type="ECO:0000313" key="1">
    <source>
        <dbReference type="EMBL" id="MCA8379479.1"/>
    </source>
</evidence>
<accession>A0AAW4TEU5</accession>
<dbReference type="InterPro" id="IPR010260">
    <property type="entry name" value="AlpA"/>
</dbReference>
<dbReference type="EMBL" id="JAIZTC010000003">
    <property type="protein sequence ID" value="MCA8379479.1"/>
    <property type="molecule type" value="Genomic_DNA"/>
</dbReference>
<sequence length="216" mass="23833">MLRTPQFGNRVGQSIPGSEAVITTCLREVMLAGVQHHKRPDALTCQPRLRAAWCVMVDKGLLSVWSIFEPNLQLRLFAMGSKYSIEGPPTSAAPLFLDSSGSVDNVQPSRREATSRQVTLDDLSRKARRQLDVSKLAPPACATETTLANQTWELTTSDRIVRLPELLAILQISRTTAYAWQKAGLLPRSVALGPRARGWKLSEIERFIAALGKEAQ</sequence>
<dbReference type="AlphaFoldDB" id="A0AAW4TEU5"/>
<organism evidence="1 2">
    <name type="scientific">Burkholderia cenocepacia</name>
    <dbReference type="NCBI Taxonomy" id="95486"/>
    <lineage>
        <taxon>Bacteria</taxon>
        <taxon>Pseudomonadati</taxon>
        <taxon>Pseudomonadota</taxon>
        <taxon>Betaproteobacteria</taxon>
        <taxon>Burkholderiales</taxon>
        <taxon>Burkholderiaceae</taxon>
        <taxon>Burkholderia</taxon>
        <taxon>Burkholderia cepacia complex</taxon>
    </lineage>
</organism>
<dbReference type="Pfam" id="PF05930">
    <property type="entry name" value="Phage_AlpA"/>
    <property type="match status" value="1"/>
</dbReference>
<protein>
    <submittedName>
        <fullName evidence="1">AlpA family phage regulatory protein</fullName>
    </submittedName>
</protein>
<proteinExistence type="predicted"/>